<feature type="compositionally biased region" description="Polar residues" evidence="5">
    <location>
        <begin position="109"/>
        <end position="123"/>
    </location>
</feature>
<dbReference type="InterPro" id="IPR021858">
    <property type="entry name" value="Fun_TF"/>
</dbReference>
<dbReference type="InterPro" id="IPR001138">
    <property type="entry name" value="Zn2Cys6_DnaBD"/>
</dbReference>
<keyword evidence="3" id="KW-0804">Transcription</keyword>
<sequence length="477" mass="53459">MDMQGQARSGVVSLSPDSEASNKAELPDRHKLQSGEQGKIMTNQRQKRPHTKSRWGCYNCRARRVKCQETKPACENCMYRDMECVYPSKVRDWVGAGKRPASRRDAVVASSQSGKQLSPSQGLAVSPFSGDDMRFFHHYLVVARPHLPFGSEETWATEVPRYAHEYPHLMHAILALGATHYSLVSPNGSEYSSTAIIHRGKALKALAAAIGKGPECTTTDLDVILATCYALVFQAYHMHDGLVDFAVTVRGCGVITNCIIDKYKTSQLFHLQTEEEAAEVALALADEPVSSPLLIDSLLASIDRLQPLFQSTIHHRFFRALRETLTALAISNRAAFVKLTRIYAVWYEAENREFLMFIAPANHVSRALFMYFLVIELLMQPVYIRLRELSGTTFLQRESVVHQWADAIYRELPSSMRELIELPMQIIAADESSTRSSRGTRSDGAIPNLHAQFFDMETTAWLGCAKPGGFQVLEETR</sequence>
<organism evidence="7 8">
    <name type="scientific">Aspergillus lentulus</name>
    <dbReference type="NCBI Taxonomy" id="293939"/>
    <lineage>
        <taxon>Eukaryota</taxon>
        <taxon>Fungi</taxon>
        <taxon>Dikarya</taxon>
        <taxon>Ascomycota</taxon>
        <taxon>Pezizomycotina</taxon>
        <taxon>Eurotiomycetes</taxon>
        <taxon>Eurotiomycetidae</taxon>
        <taxon>Eurotiales</taxon>
        <taxon>Aspergillaceae</taxon>
        <taxon>Aspergillus</taxon>
        <taxon>Aspergillus subgen. Fumigati</taxon>
    </lineage>
</organism>
<dbReference type="PANTHER" id="PTHR47784">
    <property type="entry name" value="STEROL UPTAKE CONTROL PROTEIN 2"/>
    <property type="match status" value="1"/>
</dbReference>
<dbReference type="PANTHER" id="PTHR47784:SF7">
    <property type="entry name" value="ZN(II)2CYS6 TRANSCRIPTION FACTOR (EUROFUNG)"/>
    <property type="match status" value="1"/>
</dbReference>
<feature type="compositionally biased region" description="Polar residues" evidence="5">
    <location>
        <begin position="34"/>
        <end position="44"/>
    </location>
</feature>
<evidence type="ECO:0000256" key="2">
    <source>
        <dbReference type="ARBA" id="ARBA00023125"/>
    </source>
</evidence>
<keyword evidence="4" id="KW-0539">Nucleus</keyword>
<evidence type="ECO:0000256" key="3">
    <source>
        <dbReference type="ARBA" id="ARBA00023163"/>
    </source>
</evidence>
<dbReference type="InterPro" id="IPR036864">
    <property type="entry name" value="Zn2-C6_fun-type_DNA-bd_sf"/>
</dbReference>
<feature type="domain" description="Zn(2)-C6 fungal-type" evidence="6">
    <location>
        <begin position="56"/>
        <end position="86"/>
    </location>
</feature>
<evidence type="ECO:0000259" key="6">
    <source>
        <dbReference type="PROSITE" id="PS50048"/>
    </source>
</evidence>
<dbReference type="Proteomes" id="UP000051487">
    <property type="component" value="Unassembled WGS sequence"/>
</dbReference>
<keyword evidence="2" id="KW-0238">DNA-binding</keyword>
<dbReference type="CDD" id="cd00067">
    <property type="entry name" value="GAL4"/>
    <property type="match status" value="1"/>
</dbReference>
<proteinExistence type="predicted"/>
<accession>A0AAN4PFT9</accession>
<dbReference type="SUPFAM" id="SSF57701">
    <property type="entry name" value="Zn2/Cys6 DNA-binding domain"/>
    <property type="match status" value="1"/>
</dbReference>
<keyword evidence="1" id="KW-0805">Transcription regulation</keyword>
<dbReference type="GO" id="GO:0008270">
    <property type="term" value="F:zinc ion binding"/>
    <property type="evidence" value="ECO:0007669"/>
    <property type="project" value="InterPro"/>
</dbReference>
<dbReference type="PROSITE" id="PS50048">
    <property type="entry name" value="ZN2_CY6_FUNGAL_2"/>
    <property type="match status" value="1"/>
</dbReference>
<dbReference type="GO" id="GO:0003677">
    <property type="term" value="F:DNA binding"/>
    <property type="evidence" value="ECO:0007669"/>
    <property type="project" value="UniProtKB-KW"/>
</dbReference>
<gene>
    <name evidence="7" type="ORF">ALT_2597</name>
</gene>
<dbReference type="Pfam" id="PF11951">
    <property type="entry name" value="Fungal_trans_2"/>
    <property type="match status" value="1"/>
</dbReference>
<comment type="caution">
    <text evidence="7">The sequence shown here is derived from an EMBL/GenBank/DDBJ whole genome shotgun (WGS) entry which is preliminary data.</text>
</comment>
<dbReference type="GO" id="GO:0001228">
    <property type="term" value="F:DNA-binding transcription activator activity, RNA polymerase II-specific"/>
    <property type="evidence" value="ECO:0007669"/>
    <property type="project" value="TreeGrafter"/>
</dbReference>
<evidence type="ECO:0000256" key="5">
    <source>
        <dbReference type="SAM" id="MobiDB-lite"/>
    </source>
</evidence>
<reference evidence="7 8" key="1">
    <citation type="submission" date="2015-11" db="EMBL/GenBank/DDBJ databases">
        <title>Aspergillus lentulus strain IFM 54703T.</title>
        <authorList>
            <person name="Kusuya Y."/>
            <person name="Sakai K."/>
            <person name="Kamei K."/>
            <person name="Takahashi H."/>
            <person name="Yaguchi T."/>
        </authorList>
    </citation>
    <scope>NUCLEOTIDE SEQUENCE [LARGE SCALE GENOMIC DNA]</scope>
    <source>
        <strain evidence="7 8">IFM 54703</strain>
    </source>
</reference>
<dbReference type="Pfam" id="PF00172">
    <property type="entry name" value="Zn_clus"/>
    <property type="match status" value="1"/>
</dbReference>
<dbReference type="SMART" id="SM00066">
    <property type="entry name" value="GAL4"/>
    <property type="match status" value="1"/>
</dbReference>
<dbReference type="AlphaFoldDB" id="A0AAN4PFT9"/>
<evidence type="ECO:0000256" key="4">
    <source>
        <dbReference type="ARBA" id="ARBA00023242"/>
    </source>
</evidence>
<feature type="region of interest" description="Disordered" evidence="5">
    <location>
        <begin position="1"/>
        <end position="48"/>
    </location>
</feature>
<dbReference type="PROSITE" id="PS00463">
    <property type="entry name" value="ZN2_CY6_FUNGAL_1"/>
    <property type="match status" value="1"/>
</dbReference>
<feature type="compositionally biased region" description="Basic and acidic residues" evidence="5">
    <location>
        <begin position="20"/>
        <end position="33"/>
    </location>
</feature>
<evidence type="ECO:0000313" key="7">
    <source>
        <dbReference type="EMBL" id="GAQ05276.1"/>
    </source>
</evidence>
<protein>
    <recommendedName>
        <fullName evidence="6">Zn(2)-C6 fungal-type domain-containing protein</fullName>
    </recommendedName>
</protein>
<feature type="region of interest" description="Disordered" evidence="5">
    <location>
        <begin position="104"/>
        <end position="123"/>
    </location>
</feature>
<dbReference type="Gene3D" id="4.10.240.10">
    <property type="entry name" value="Zn(2)-C6 fungal-type DNA-binding domain"/>
    <property type="match status" value="1"/>
</dbReference>
<dbReference type="InterPro" id="IPR053157">
    <property type="entry name" value="Sterol_Uptake_Regulator"/>
</dbReference>
<dbReference type="EMBL" id="BCLY01000004">
    <property type="protein sequence ID" value="GAQ05276.1"/>
    <property type="molecule type" value="Genomic_DNA"/>
</dbReference>
<name>A0AAN4PFT9_ASPLE</name>
<evidence type="ECO:0000313" key="8">
    <source>
        <dbReference type="Proteomes" id="UP000051487"/>
    </source>
</evidence>
<evidence type="ECO:0000256" key="1">
    <source>
        <dbReference type="ARBA" id="ARBA00023015"/>
    </source>
</evidence>